<protein>
    <submittedName>
        <fullName evidence="3">Tripartite tricarboxylate transporter substrate binding protein</fullName>
    </submittedName>
</protein>
<dbReference type="RefSeq" id="WP_201170766.1">
    <property type="nucleotide sequence ID" value="NZ_JAEPWM010000004.1"/>
</dbReference>
<gene>
    <name evidence="3" type="ORF">JJB11_11605</name>
</gene>
<evidence type="ECO:0000313" key="4">
    <source>
        <dbReference type="Proteomes" id="UP000630528"/>
    </source>
</evidence>
<accession>A0A934TTI8</accession>
<dbReference type="AlphaFoldDB" id="A0A934TTI8"/>
<dbReference type="Gene3D" id="3.40.190.10">
    <property type="entry name" value="Periplasmic binding protein-like II"/>
    <property type="match status" value="1"/>
</dbReference>
<dbReference type="SUPFAM" id="SSF53850">
    <property type="entry name" value="Periplasmic binding protein-like II"/>
    <property type="match status" value="1"/>
</dbReference>
<evidence type="ECO:0000256" key="1">
    <source>
        <dbReference type="ARBA" id="ARBA00006987"/>
    </source>
</evidence>
<name>A0A934TTI8_9BURK</name>
<comment type="similarity">
    <text evidence="1">Belongs to the UPF0065 (bug) family.</text>
</comment>
<organism evidence="3 4">
    <name type="scientific">Ramlibacter ginsenosidimutans</name>
    <dbReference type="NCBI Taxonomy" id="502333"/>
    <lineage>
        <taxon>Bacteria</taxon>
        <taxon>Pseudomonadati</taxon>
        <taxon>Pseudomonadota</taxon>
        <taxon>Betaproteobacteria</taxon>
        <taxon>Burkholderiales</taxon>
        <taxon>Comamonadaceae</taxon>
        <taxon>Ramlibacter</taxon>
    </lineage>
</organism>
<dbReference type="EMBL" id="JAEPWM010000004">
    <property type="protein sequence ID" value="MBK6006736.1"/>
    <property type="molecule type" value="Genomic_DNA"/>
</dbReference>
<comment type="caution">
    <text evidence="3">The sequence shown here is derived from an EMBL/GenBank/DDBJ whole genome shotgun (WGS) entry which is preliminary data.</text>
</comment>
<dbReference type="InterPro" id="IPR042100">
    <property type="entry name" value="Bug_dom1"/>
</dbReference>
<keyword evidence="2" id="KW-0732">Signal</keyword>
<dbReference type="Pfam" id="PF03401">
    <property type="entry name" value="TctC"/>
    <property type="match status" value="1"/>
</dbReference>
<proteinExistence type="inferred from homology"/>
<evidence type="ECO:0000256" key="2">
    <source>
        <dbReference type="SAM" id="SignalP"/>
    </source>
</evidence>
<dbReference type="PANTHER" id="PTHR42928:SF5">
    <property type="entry name" value="BLR1237 PROTEIN"/>
    <property type="match status" value="1"/>
</dbReference>
<evidence type="ECO:0000313" key="3">
    <source>
        <dbReference type="EMBL" id="MBK6006736.1"/>
    </source>
</evidence>
<reference evidence="3" key="2">
    <citation type="submission" date="2021-01" db="EMBL/GenBank/DDBJ databases">
        <authorList>
            <person name="Kang M."/>
        </authorList>
    </citation>
    <scope>NUCLEOTIDE SEQUENCE</scope>
    <source>
        <strain evidence="3">KACC 17527</strain>
    </source>
</reference>
<keyword evidence="4" id="KW-1185">Reference proteome</keyword>
<feature type="signal peptide" evidence="2">
    <location>
        <begin position="1"/>
        <end position="30"/>
    </location>
</feature>
<dbReference type="InterPro" id="IPR005064">
    <property type="entry name" value="BUG"/>
</dbReference>
<dbReference type="Gene3D" id="3.40.190.150">
    <property type="entry name" value="Bordetella uptake gene, domain 1"/>
    <property type="match status" value="1"/>
</dbReference>
<dbReference type="CDD" id="cd07012">
    <property type="entry name" value="PBP2_Bug_TTT"/>
    <property type="match status" value="1"/>
</dbReference>
<dbReference type="PANTHER" id="PTHR42928">
    <property type="entry name" value="TRICARBOXYLATE-BINDING PROTEIN"/>
    <property type="match status" value="1"/>
</dbReference>
<dbReference type="PIRSF" id="PIRSF017082">
    <property type="entry name" value="YflP"/>
    <property type="match status" value="1"/>
</dbReference>
<sequence length="331" mass="35815">MAALRSTRWTRRVVLGTSASLLALPAFAFAQQASYPAHPINLIVPWPAGGQTDITMRILAELAGQRLGVPVVVDNRPGAAGTMVGPALHNAAPDGYVIGQLPLTLYRAPLQRKLSWDPLRDITPIIQISGVTFGIVVPADSPFRSIADLVAWGRAHPGQLTVGSTGVGSTAHIAMEDVLSREGVQYIHVPYKGTADQMLAVANKVLMVGVNSTGFAPYVELGKLRLLANFDAERSKRWPDVPTMRELGYTDSVYTSPYGIGMPAGGDPAVVRKLHDAFKLALFDPRHLRELAKYDMDPEYLDTADYGRFVQAATARERVLLARLGLGPRTE</sequence>
<dbReference type="Proteomes" id="UP000630528">
    <property type="component" value="Unassembled WGS sequence"/>
</dbReference>
<feature type="chain" id="PRO_5037473216" evidence="2">
    <location>
        <begin position="31"/>
        <end position="331"/>
    </location>
</feature>
<reference evidence="3" key="1">
    <citation type="journal article" date="2012" name="J. Microbiol. Biotechnol.">
        <title>Ramlibacter ginsenosidimutans sp. nov., with ginsenoside-converting activity.</title>
        <authorList>
            <person name="Wang L."/>
            <person name="An D.S."/>
            <person name="Kim S.G."/>
            <person name="Jin F.X."/>
            <person name="Kim S.C."/>
            <person name="Lee S.T."/>
            <person name="Im W.T."/>
        </authorList>
    </citation>
    <scope>NUCLEOTIDE SEQUENCE</scope>
    <source>
        <strain evidence="3">KACC 17527</strain>
    </source>
</reference>